<proteinExistence type="inferred from homology"/>
<dbReference type="AlphaFoldDB" id="Q4S2I0"/>
<keyword evidence="4 5" id="KW-0175">Coiled coil</keyword>
<reference evidence="7" key="1">
    <citation type="journal article" date="2004" name="Nature">
        <title>Genome duplication in the teleost fish Tetraodon nigroviridis reveals the early vertebrate proto-karyotype.</title>
        <authorList>
            <person name="Jaillon O."/>
            <person name="Aury J.-M."/>
            <person name="Brunet F."/>
            <person name="Petit J.-L."/>
            <person name="Stange-Thomann N."/>
            <person name="Mauceli E."/>
            <person name="Bouneau L."/>
            <person name="Fischer C."/>
            <person name="Ozouf-Costaz C."/>
            <person name="Bernot A."/>
            <person name="Nicaud S."/>
            <person name="Jaffe D."/>
            <person name="Fisher S."/>
            <person name="Lutfalla G."/>
            <person name="Dossat C."/>
            <person name="Segurens B."/>
            <person name="Dasilva C."/>
            <person name="Salanoubat M."/>
            <person name="Levy M."/>
            <person name="Boudet N."/>
            <person name="Castellano S."/>
            <person name="Anthouard V."/>
            <person name="Jubin C."/>
            <person name="Castelli V."/>
            <person name="Katinka M."/>
            <person name="Vacherie B."/>
            <person name="Biemont C."/>
            <person name="Skalli Z."/>
            <person name="Cattolico L."/>
            <person name="Poulain J."/>
            <person name="De Berardinis V."/>
            <person name="Cruaud C."/>
            <person name="Duprat S."/>
            <person name="Brottier P."/>
            <person name="Coutanceau J.-P."/>
            <person name="Gouzy J."/>
            <person name="Parra G."/>
            <person name="Lardier G."/>
            <person name="Chapple C."/>
            <person name="McKernan K.J."/>
            <person name="McEwan P."/>
            <person name="Bosak S."/>
            <person name="Kellis M."/>
            <person name="Volff J.-N."/>
            <person name="Guigo R."/>
            <person name="Zody M.C."/>
            <person name="Mesirov J."/>
            <person name="Lindblad-Toh K."/>
            <person name="Birren B."/>
            <person name="Nusbaum C."/>
            <person name="Kahn D."/>
            <person name="Robinson-Rechavi M."/>
            <person name="Laudet V."/>
            <person name="Schachter V."/>
            <person name="Quetier F."/>
            <person name="Saurin W."/>
            <person name="Scarpelli C."/>
            <person name="Wincker P."/>
            <person name="Lander E.S."/>
            <person name="Weissenbach J."/>
            <person name="Roest Crollius H."/>
        </authorList>
    </citation>
    <scope>NUCLEOTIDE SEQUENCE [LARGE SCALE GENOMIC DNA]</scope>
</reference>
<dbReference type="OrthoDB" id="10056395at2759"/>
<gene>
    <name evidence="7" type="ORF">GSTENG00025067001</name>
</gene>
<evidence type="ECO:0000256" key="3">
    <source>
        <dbReference type="ARBA" id="ARBA00022949"/>
    </source>
</evidence>
<dbReference type="EMBL" id="CAAE01014760">
    <property type="protein sequence ID" value="CAG05152.1"/>
    <property type="molecule type" value="Genomic_DNA"/>
</dbReference>
<organism evidence="7">
    <name type="scientific">Tetraodon nigroviridis</name>
    <name type="common">Spotted green pufferfish</name>
    <name type="synonym">Chelonodon nigroviridis</name>
    <dbReference type="NCBI Taxonomy" id="99883"/>
    <lineage>
        <taxon>Eukaryota</taxon>
        <taxon>Metazoa</taxon>
        <taxon>Chordata</taxon>
        <taxon>Craniata</taxon>
        <taxon>Vertebrata</taxon>
        <taxon>Euteleostomi</taxon>
        <taxon>Actinopterygii</taxon>
        <taxon>Neopterygii</taxon>
        <taxon>Teleostei</taxon>
        <taxon>Neoteleostei</taxon>
        <taxon>Acanthomorphata</taxon>
        <taxon>Eupercaria</taxon>
        <taxon>Tetraodontiformes</taxon>
        <taxon>Tetradontoidea</taxon>
        <taxon>Tetraodontidae</taxon>
        <taxon>Tetraodon</taxon>
    </lineage>
</organism>
<comment type="caution">
    <text evidence="7">The sequence shown here is derived from an EMBL/GenBank/DDBJ whole genome shotgun (WGS) entry which is preliminary data.</text>
</comment>
<evidence type="ECO:0000313" key="7">
    <source>
        <dbReference type="EMBL" id="CAG05152.1"/>
    </source>
</evidence>
<dbReference type="PANTHER" id="PTHR13546:SF13">
    <property type="entry name" value="COILED-COIL DOMAIN-CONTAINING PROTEIN 85A"/>
    <property type="match status" value="1"/>
</dbReference>
<accession>Q4S2I0</accession>
<evidence type="ECO:0000256" key="1">
    <source>
        <dbReference type="ARBA" id="ARBA00004536"/>
    </source>
</evidence>
<dbReference type="KEGG" id="tng:GSTEN00025067G001"/>
<feature type="coiled-coil region" evidence="5">
    <location>
        <begin position="24"/>
        <end position="90"/>
    </location>
</feature>
<dbReference type="Pfam" id="PF10226">
    <property type="entry name" value="CCDC85"/>
    <property type="match status" value="1"/>
</dbReference>
<reference evidence="7" key="2">
    <citation type="submission" date="2004-02" db="EMBL/GenBank/DDBJ databases">
        <authorList>
            <consortium name="Genoscope"/>
            <consortium name="Whitehead Institute Centre for Genome Research"/>
        </authorList>
    </citation>
    <scope>NUCLEOTIDE SEQUENCE</scope>
</reference>
<evidence type="ECO:0000256" key="6">
    <source>
        <dbReference type="SAM" id="MobiDB-lite"/>
    </source>
</evidence>
<dbReference type="InterPro" id="IPR019359">
    <property type="entry name" value="CCDC85"/>
</dbReference>
<dbReference type="PANTHER" id="PTHR13546">
    <property type="entry name" value="RE60986P"/>
    <property type="match status" value="1"/>
</dbReference>
<feature type="region of interest" description="Disordered" evidence="6">
    <location>
        <begin position="161"/>
        <end position="219"/>
    </location>
</feature>
<feature type="non-terminal residue" evidence="7">
    <location>
        <position position="219"/>
    </location>
</feature>
<keyword evidence="3" id="KW-0965">Cell junction</keyword>
<evidence type="ECO:0000256" key="4">
    <source>
        <dbReference type="ARBA" id="ARBA00023054"/>
    </source>
</evidence>
<comment type="subcellular location">
    <subcellularLocation>
        <location evidence="1">Cell junction</location>
        <location evidence="1">Adherens junction</location>
    </subcellularLocation>
</comment>
<evidence type="ECO:0000256" key="2">
    <source>
        <dbReference type="ARBA" id="ARBA00009052"/>
    </source>
</evidence>
<feature type="compositionally biased region" description="Low complexity" evidence="6">
    <location>
        <begin position="201"/>
        <end position="213"/>
    </location>
</feature>
<name>Q4S2I0_TETNG</name>
<sequence>MEKSAQPPRSADSAAEELSKISDEELLKWSKEELVRRLRRAEAEKRGVIVEHGNLMREVNRRLQQHLNEIRSLKDVNQKLQEDNQELRDLCCFLDDDRQKGKRVSREWQRLGRYSASLMRKEVAIYLQKLKELEQRQAEVVRENLELKEVCLMLEEERVTAAGAGGGGGGHGRRSSVDSQSSSSQPGGGGPAPGLLRDVGDGSSTSSAGSTDSPDNLKA</sequence>
<protein>
    <submittedName>
        <fullName evidence="7">(spotted green pufferfish) hypothetical protein</fullName>
    </submittedName>
</protein>
<comment type="similarity">
    <text evidence="2">Belongs to the CCDC85 family.</text>
</comment>
<dbReference type="GO" id="GO:0005912">
    <property type="term" value="C:adherens junction"/>
    <property type="evidence" value="ECO:0007669"/>
    <property type="project" value="UniProtKB-SubCell"/>
</dbReference>
<evidence type="ECO:0000256" key="5">
    <source>
        <dbReference type="SAM" id="Coils"/>
    </source>
</evidence>
<feature type="coiled-coil region" evidence="5">
    <location>
        <begin position="116"/>
        <end position="150"/>
    </location>
</feature>